<comment type="caution">
    <text evidence="2">The sequence shown here is derived from an EMBL/GenBank/DDBJ whole genome shotgun (WGS) entry which is preliminary data.</text>
</comment>
<feature type="transmembrane region" description="Helical" evidence="1">
    <location>
        <begin position="28"/>
        <end position="46"/>
    </location>
</feature>
<dbReference type="EMBL" id="JAYMYQ010000008">
    <property type="protein sequence ID" value="KAK7315598.1"/>
    <property type="molecule type" value="Genomic_DNA"/>
</dbReference>
<evidence type="ECO:0000313" key="2">
    <source>
        <dbReference type="EMBL" id="KAK7315598.1"/>
    </source>
</evidence>
<sequence length="232" mass="26739">MSWLLQHFVSIDDHMGSEEQLDRFTCVYMLRLIGGVWGLAILAYLYRELCSFIDYDKKEICRFSSLPQLWAWECFLALSLVISIRRSHRSFRDGFEGASSQSITTISISIGMSLIRWIDVRGVIDDLPDACRASFEIWTVVVPLIWEGAWGTAKFLPLKIEIRERRSGIQKRKRGRDFRVVLYSSGVAHLGLRRSFSEALISRCESENKELKQLDLVYREMQSCADIGNVNS</sequence>
<evidence type="ECO:0000256" key="1">
    <source>
        <dbReference type="SAM" id="Phobius"/>
    </source>
</evidence>
<dbReference type="AlphaFoldDB" id="A0AAN9KG27"/>
<proteinExistence type="predicted"/>
<evidence type="ECO:0000313" key="3">
    <source>
        <dbReference type="Proteomes" id="UP001367508"/>
    </source>
</evidence>
<reference evidence="2 3" key="1">
    <citation type="submission" date="2024-01" db="EMBL/GenBank/DDBJ databases">
        <title>The genomes of 5 underutilized Papilionoideae crops provide insights into root nodulation and disease resistanc.</title>
        <authorList>
            <person name="Jiang F."/>
        </authorList>
    </citation>
    <scope>NUCLEOTIDE SEQUENCE [LARGE SCALE GENOMIC DNA]</scope>
    <source>
        <strain evidence="2">LVBAO_FW01</strain>
        <tissue evidence="2">Leaves</tissue>
    </source>
</reference>
<protein>
    <submittedName>
        <fullName evidence="2">Uncharacterized protein</fullName>
    </submittedName>
</protein>
<accession>A0AAN9KG27</accession>
<dbReference type="Proteomes" id="UP001367508">
    <property type="component" value="Unassembled WGS sequence"/>
</dbReference>
<name>A0AAN9KG27_CANGL</name>
<organism evidence="2 3">
    <name type="scientific">Canavalia gladiata</name>
    <name type="common">Sword bean</name>
    <name type="synonym">Dolichos gladiatus</name>
    <dbReference type="NCBI Taxonomy" id="3824"/>
    <lineage>
        <taxon>Eukaryota</taxon>
        <taxon>Viridiplantae</taxon>
        <taxon>Streptophyta</taxon>
        <taxon>Embryophyta</taxon>
        <taxon>Tracheophyta</taxon>
        <taxon>Spermatophyta</taxon>
        <taxon>Magnoliopsida</taxon>
        <taxon>eudicotyledons</taxon>
        <taxon>Gunneridae</taxon>
        <taxon>Pentapetalae</taxon>
        <taxon>rosids</taxon>
        <taxon>fabids</taxon>
        <taxon>Fabales</taxon>
        <taxon>Fabaceae</taxon>
        <taxon>Papilionoideae</taxon>
        <taxon>50 kb inversion clade</taxon>
        <taxon>NPAAA clade</taxon>
        <taxon>indigoferoid/millettioid clade</taxon>
        <taxon>Phaseoleae</taxon>
        <taxon>Canavalia</taxon>
    </lineage>
</organism>
<keyword evidence="1" id="KW-1133">Transmembrane helix</keyword>
<keyword evidence="1" id="KW-0812">Transmembrane</keyword>
<keyword evidence="1" id="KW-0472">Membrane</keyword>
<keyword evidence="3" id="KW-1185">Reference proteome</keyword>
<gene>
    <name evidence="2" type="ORF">VNO77_34159</name>
</gene>